<comment type="caution">
    <text evidence="2">The sequence shown here is derived from an EMBL/GenBank/DDBJ whole genome shotgun (WGS) entry which is preliminary data.</text>
</comment>
<dbReference type="EMBL" id="BPVZ01000201">
    <property type="protein sequence ID" value="GKV46011.1"/>
    <property type="molecule type" value="Genomic_DNA"/>
</dbReference>
<evidence type="ECO:0000313" key="3">
    <source>
        <dbReference type="Proteomes" id="UP001054252"/>
    </source>
</evidence>
<name>A0AAV5M846_9ROSI</name>
<dbReference type="Proteomes" id="UP001054252">
    <property type="component" value="Unassembled WGS sequence"/>
</dbReference>
<sequence length="72" mass="8157">MKKPDLPCSALSFRRLLLLWVISGHFFGLRDSSSTAADFSSPCSSGFSWRIMVSDRSVSLVRELSARFMRVR</sequence>
<reference evidence="2 3" key="1">
    <citation type="journal article" date="2021" name="Commun. Biol.">
        <title>The genome of Shorea leprosula (Dipterocarpaceae) highlights the ecological relevance of drought in aseasonal tropical rainforests.</title>
        <authorList>
            <person name="Ng K.K.S."/>
            <person name="Kobayashi M.J."/>
            <person name="Fawcett J.A."/>
            <person name="Hatakeyama M."/>
            <person name="Paape T."/>
            <person name="Ng C.H."/>
            <person name="Ang C.C."/>
            <person name="Tnah L.H."/>
            <person name="Lee C.T."/>
            <person name="Nishiyama T."/>
            <person name="Sese J."/>
            <person name="O'Brien M.J."/>
            <person name="Copetti D."/>
            <person name="Mohd Noor M.I."/>
            <person name="Ong R.C."/>
            <person name="Putra M."/>
            <person name="Sireger I.Z."/>
            <person name="Indrioko S."/>
            <person name="Kosugi Y."/>
            <person name="Izuno A."/>
            <person name="Isagi Y."/>
            <person name="Lee S.L."/>
            <person name="Shimizu K.K."/>
        </authorList>
    </citation>
    <scope>NUCLEOTIDE SEQUENCE [LARGE SCALE GENOMIC DNA]</scope>
    <source>
        <strain evidence="2">214</strain>
    </source>
</reference>
<keyword evidence="1" id="KW-0732">Signal</keyword>
<feature type="chain" id="PRO_5043730656" description="Secreted protein" evidence="1">
    <location>
        <begin position="33"/>
        <end position="72"/>
    </location>
</feature>
<dbReference type="AlphaFoldDB" id="A0AAV5M846"/>
<gene>
    <name evidence="2" type="ORF">SLEP1_g53034</name>
</gene>
<evidence type="ECO:0008006" key="4">
    <source>
        <dbReference type="Google" id="ProtNLM"/>
    </source>
</evidence>
<protein>
    <recommendedName>
        <fullName evidence="4">Secreted protein</fullName>
    </recommendedName>
</protein>
<evidence type="ECO:0000313" key="2">
    <source>
        <dbReference type="EMBL" id="GKV46011.1"/>
    </source>
</evidence>
<evidence type="ECO:0000256" key="1">
    <source>
        <dbReference type="SAM" id="SignalP"/>
    </source>
</evidence>
<keyword evidence="3" id="KW-1185">Reference proteome</keyword>
<proteinExistence type="predicted"/>
<organism evidence="2 3">
    <name type="scientific">Rubroshorea leprosula</name>
    <dbReference type="NCBI Taxonomy" id="152421"/>
    <lineage>
        <taxon>Eukaryota</taxon>
        <taxon>Viridiplantae</taxon>
        <taxon>Streptophyta</taxon>
        <taxon>Embryophyta</taxon>
        <taxon>Tracheophyta</taxon>
        <taxon>Spermatophyta</taxon>
        <taxon>Magnoliopsida</taxon>
        <taxon>eudicotyledons</taxon>
        <taxon>Gunneridae</taxon>
        <taxon>Pentapetalae</taxon>
        <taxon>rosids</taxon>
        <taxon>malvids</taxon>
        <taxon>Malvales</taxon>
        <taxon>Dipterocarpaceae</taxon>
        <taxon>Rubroshorea</taxon>
    </lineage>
</organism>
<accession>A0AAV5M846</accession>
<feature type="signal peptide" evidence="1">
    <location>
        <begin position="1"/>
        <end position="32"/>
    </location>
</feature>